<dbReference type="HOGENOM" id="CLU_010194_9_0_1"/>
<dbReference type="Proteomes" id="UP000026961">
    <property type="component" value="Chromosome 4"/>
</dbReference>
<dbReference type="Pfam" id="PF00106">
    <property type="entry name" value="adh_short"/>
    <property type="match status" value="1"/>
</dbReference>
<dbReference type="eggNOG" id="KOG1208">
    <property type="taxonomic scope" value="Eukaryota"/>
</dbReference>
<dbReference type="PANTHER" id="PTHR43490:SF120">
    <property type="entry name" value="OS04G0532400 PROTEIN"/>
    <property type="match status" value="1"/>
</dbReference>
<dbReference type="GO" id="GO:0016020">
    <property type="term" value="C:membrane"/>
    <property type="evidence" value="ECO:0007669"/>
    <property type="project" value="TreeGrafter"/>
</dbReference>
<comment type="similarity">
    <text evidence="1">Belongs to the short-chain dehydrogenases/reductases (SDR) family.</text>
</comment>
<evidence type="ECO:0000313" key="5">
    <source>
        <dbReference type="Proteomes" id="UP000026961"/>
    </source>
</evidence>
<evidence type="ECO:0000256" key="1">
    <source>
        <dbReference type="ARBA" id="ARBA00006484"/>
    </source>
</evidence>
<sequence>MEGATSSLPSQSARVAVVTGGNKGIGLEVCRQLAADGITVVLTARDETRGVEAAERLRGMGLSSVVFHQLEVTDSSSVARLADFLKTRFGKLDILASSPSPCSIDTGIQQLLLAYRYSASDLTSDREEMCSVLQVNNAAVGGMEYAQGVDNNEEQFVGMDVLQRLQWMRKQGRETYDTAKNGVQTNYYGAKHVIQGLLPLLLSSSEGKIVNVSSALGLLRFLGNEDLRKELDDIDNLTEERLDEVLASFLKDFEAGELEAHGWPMGSAAYKVAKVAMNAYTRISARKHPALRINCAHPGYVKTDLTINSGFLTPEEGARNVVTVALLPDGGPTGAFFDEGKEASFV</sequence>
<proteinExistence type="inferred from homology"/>
<reference evidence="4" key="1">
    <citation type="submission" date="2015-04" db="UniProtKB">
        <authorList>
            <consortium name="EnsemblPlants"/>
        </authorList>
    </citation>
    <scope>IDENTIFICATION</scope>
</reference>
<protein>
    <recommendedName>
        <fullName evidence="6">Salutaridine reductase</fullName>
    </recommendedName>
</protein>
<accession>A0A0D9ZNG6</accession>
<evidence type="ECO:0000256" key="3">
    <source>
        <dbReference type="ARBA" id="ARBA00023002"/>
    </source>
</evidence>
<dbReference type="STRING" id="40148.A0A0D9ZNG6"/>
<dbReference type="EnsemblPlants" id="OGLUM04G19560.1">
    <property type="protein sequence ID" value="OGLUM04G19560.1"/>
    <property type="gene ID" value="OGLUM04G19560"/>
</dbReference>
<keyword evidence="3" id="KW-0560">Oxidoreductase</keyword>
<organism evidence="4">
    <name type="scientific">Oryza glumipatula</name>
    <dbReference type="NCBI Taxonomy" id="40148"/>
    <lineage>
        <taxon>Eukaryota</taxon>
        <taxon>Viridiplantae</taxon>
        <taxon>Streptophyta</taxon>
        <taxon>Embryophyta</taxon>
        <taxon>Tracheophyta</taxon>
        <taxon>Spermatophyta</taxon>
        <taxon>Magnoliopsida</taxon>
        <taxon>Liliopsida</taxon>
        <taxon>Poales</taxon>
        <taxon>Poaceae</taxon>
        <taxon>BOP clade</taxon>
        <taxon>Oryzoideae</taxon>
        <taxon>Oryzeae</taxon>
        <taxon>Oryzinae</taxon>
        <taxon>Oryza</taxon>
    </lineage>
</organism>
<dbReference type="Gramene" id="OGLUM04G19560.1">
    <property type="protein sequence ID" value="OGLUM04G19560.1"/>
    <property type="gene ID" value="OGLUM04G19560"/>
</dbReference>
<dbReference type="GO" id="GO:0016491">
    <property type="term" value="F:oxidoreductase activity"/>
    <property type="evidence" value="ECO:0007669"/>
    <property type="project" value="UniProtKB-KW"/>
</dbReference>
<dbReference type="InterPro" id="IPR002347">
    <property type="entry name" value="SDR_fam"/>
</dbReference>
<dbReference type="Gene3D" id="3.40.50.720">
    <property type="entry name" value="NAD(P)-binding Rossmann-like Domain"/>
    <property type="match status" value="1"/>
</dbReference>
<dbReference type="SUPFAM" id="SSF51735">
    <property type="entry name" value="NAD(P)-binding Rossmann-fold domains"/>
    <property type="match status" value="1"/>
</dbReference>
<reference evidence="4" key="2">
    <citation type="submission" date="2018-05" db="EMBL/GenBank/DDBJ databases">
        <title>OgluRS3 (Oryza glumaepatula Reference Sequence Version 3).</title>
        <authorList>
            <person name="Zhang J."/>
            <person name="Kudrna D."/>
            <person name="Lee S."/>
            <person name="Talag J."/>
            <person name="Welchert J."/>
            <person name="Wing R.A."/>
        </authorList>
    </citation>
    <scope>NUCLEOTIDE SEQUENCE [LARGE SCALE GENOMIC DNA]</scope>
</reference>
<dbReference type="InterPro" id="IPR036291">
    <property type="entry name" value="NAD(P)-bd_dom_sf"/>
</dbReference>
<evidence type="ECO:0000313" key="4">
    <source>
        <dbReference type="EnsemblPlants" id="OGLUM04G19560.1"/>
    </source>
</evidence>
<dbReference type="PRINTS" id="PR00081">
    <property type="entry name" value="GDHRDH"/>
</dbReference>
<dbReference type="AlphaFoldDB" id="A0A0D9ZNG6"/>
<keyword evidence="2" id="KW-0521">NADP</keyword>
<evidence type="ECO:0000256" key="2">
    <source>
        <dbReference type="ARBA" id="ARBA00022857"/>
    </source>
</evidence>
<evidence type="ECO:0008006" key="6">
    <source>
        <dbReference type="Google" id="ProtNLM"/>
    </source>
</evidence>
<dbReference type="PANTHER" id="PTHR43490">
    <property type="entry name" value="(+)-NEOMENTHOL DEHYDROGENASE"/>
    <property type="match status" value="1"/>
</dbReference>
<keyword evidence="5" id="KW-1185">Reference proteome</keyword>
<name>A0A0D9ZNG6_9ORYZ</name>